<dbReference type="Gene3D" id="3.40.640.10">
    <property type="entry name" value="Type I PLP-dependent aspartate aminotransferase-like (Major domain)"/>
    <property type="match status" value="1"/>
</dbReference>
<feature type="domain" description="Oligopeptidase A N-terminal" evidence="21">
    <location>
        <begin position="563"/>
        <end position="685"/>
    </location>
</feature>
<dbReference type="InterPro" id="IPR034005">
    <property type="entry name" value="M3A_DCP"/>
</dbReference>
<evidence type="ECO:0000256" key="10">
    <source>
        <dbReference type="ARBA" id="ARBA00022801"/>
    </source>
</evidence>
<dbReference type="Gene3D" id="1.10.1370.10">
    <property type="entry name" value="Neurolysin, domain 3"/>
    <property type="match status" value="1"/>
</dbReference>
<dbReference type="SUPFAM" id="SSF53383">
    <property type="entry name" value="PLP-dependent transferases"/>
    <property type="match status" value="1"/>
</dbReference>
<dbReference type="Pfam" id="PF19310">
    <property type="entry name" value="TOP_N"/>
    <property type="match status" value="1"/>
</dbReference>
<dbReference type="GO" id="GO:0005739">
    <property type="term" value="C:mitochondrion"/>
    <property type="evidence" value="ECO:0007669"/>
    <property type="project" value="TreeGrafter"/>
</dbReference>
<dbReference type="GO" id="GO:0046872">
    <property type="term" value="F:metal ion binding"/>
    <property type="evidence" value="ECO:0007669"/>
    <property type="project" value="UniProtKB-UniRule"/>
</dbReference>
<dbReference type="InterPro" id="IPR045666">
    <property type="entry name" value="OpdA_N"/>
</dbReference>
<evidence type="ECO:0000256" key="14">
    <source>
        <dbReference type="ARBA" id="ARBA00024603"/>
    </source>
</evidence>
<comment type="cofactor">
    <cofactor evidence="16">
        <name>Zn(2+)</name>
        <dbReference type="ChEBI" id="CHEBI:29105"/>
    </cofactor>
    <text evidence="16">Binds 1 zinc ion.</text>
</comment>
<comment type="similarity">
    <text evidence="5 15">Belongs to the SHMT family.</text>
</comment>
<dbReference type="GO" id="GO:0005829">
    <property type="term" value="C:cytosol"/>
    <property type="evidence" value="ECO:0007669"/>
    <property type="project" value="UniProtKB-ARBA"/>
</dbReference>
<evidence type="ECO:0000313" key="23">
    <source>
        <dbReference type="Proteomes" id="UP000289738"/>
    </source>
</evidence>
<evidence type="ECO:0000256" key="17">
    <source>
        <dbReference type="SAM" id="Coils"/>
    </source>
</evidence>
<dbReference type="InterPro" id="IPR024077">
    <property type="entry name" value="Neurolysin/TOP_dom2"/>
</dbReference>
<dbReference type="PROSITE" id="PS00096">
    <property type="entry name" value="SHMT"/>
    <property type="match status" value="1"/>
</dbReference>
<name>A0A444WW04_ARAHY</name>
<dbReference type="GO" id="GO:0004372">
    <property type="term" value="F:glycine hydroxymethyltransferase activity"/>
    <property type="evidence" value="ECO:0007669"/>
    <property type="project" value="UniProtKB-EC"/>
</dbReference>
<gene>
    <name evidence="22" type="ORF">Ahy_Scaffold1g107467</name>
</gene>
<dbReference type="InterPro" id="IPR049943">
    <property type="entry name" value="Ser_HO-MeTrfase-like"/>
</dbReference>
<dbReference type="Gene3D" id="3.90.1150.10">
    <property type="entry name" value="Aspartate Aminotransferase, domain 1"/>
    <property type="match status" value="1"/>
</dbReference>
<dbReference type="SUPFAM" id="SSF55486">
    <property type="entry name" value="Metalloproteases ('zincins'), catalytic domain"/>
    <property type="match status" value="1"/>
</dbReference>
<dbReference type="FunFam" id="3.40.390.10:FF:000009">
    <property type="entry name" value="Oligopeptidase A"/>
    <property type="match status" value="1"/>
</dbReference>
<keyword evidence="11 16" id="KW-0862">Zinc</keyword>
<dbReference type="GO" id="GO:0019264">
    <property type="term" value="P:glycine biosynthetic process from serine"/>
    <property type="evidence" value="ECO:0007669"/>
    <property type="project" value="InterPro"/>
</dbReference>
<evidence type="ECO:0000313" key="22">
    <source>
        <dbReference type="EMBL" id="RYQ81579.1"/>
    </source>
</evidence>
<evidence type="ECO:0000256" key="9">
    <source>
        <dbReference type="ARBA" id="ARBA00022723"/>
    </source>
</evidence>
<dbReference type="GO" id="GO:0006508">
    <property type="term" value="P:proteolysis"/>
    <property type="evidence" value="ECO:0007669"/>
    <property type="project" value="UniProtKB-KW"/>
</dbReference>
<keyword evidence="12 15" id="KW-0663">Pyridoxal phosphate</keyword>
<dbReference type="InterPro" id="IPR019798">
    <property type="entry name" value="Ser_HO-MeTrfase_PLP_BS"/>
</dbReference>
<protein>
    <recommendedName>
        <fullName evidence="15">Serine hydroxymethyltransferase</fullName>
        <ecNumber evidence="15">2.1.2.1</ecNumber>
    </recommendedName>
</protein>
<feature type="coiled-coil region" evidence="17">
    <location>
        <begin position="681"/>
        <end position="712"/>
    </location>
</feature>
<comment type="function">
    <text evidence="15">Interconversion of serine and glycine.</text>
</comment>
<evidence type="ECO:0000256" key="15">
    <source>
        <dbReference type="RuleBase" id="RU000585"/>
    </source>
</evidence>
<evidence type="ECO:0000256" key="3">
    <source>
        <dbReference type="ARBA" id="ARBA00004777"/>
    </source>
</evidence>
<keyword evidence="9 16" id="KW-0479">Metal-binding</keyword>
<sequence length="1232" mass="138160">MPKVYPVAKKWLLWIGLSWPPSFSSLPDEAVYDKEKSRVSWPKQLNASLEEVDPEIADIIELEKARQWKGLELIPSENFTSVSVMEAVGSIMTNKYSEGYPGARYYGGNEYIDMAETLCQKRALEAFRLDPAKWGVNVQPLSGSPANFHVYTALLKPHERIMALDLPHGGHLSHGYQTDTKKISAVSIFFETMPYRLNESTGYIDYDQLEATATLFRPKLIVAGASAYARLYDYARIRKVCDKHKAVMLADMAHISGLVAAGVIPSPFDYADIVTTTTHKSLRGPRGAMIFFRKGVKEINKQGKEVLYDYEDKINQAVFPGLQGGPHNHTITGLAVALKQATTPEYKAYQEQVLSNCSKFAQALSVRGYELVSGGTENHLVLVNLKNKGIDGSRVEKVLEAVHIAANKNTVPGDVSAMVPGGIRMGTPALTSRGFVEEDFVKVAEFFDAAVNLAVKIKAESKGTKLKDFLATIQSSTYFQTEIAKLRHDVEEYAKQFPTIGFDKATMKLKQSNFTAPVRHGTAPVRLAAASSRDDVVEGNPLLQDFEFPPFDAVEAKHVRPAIRTLLRQLEGELEELERNVEPSWPKLVEPLEKIVDSLVVVWGIVNHLKSVKDTSELRSAIEDVQAEKVKFQLKLGQSKPIYNAFKAIRESPDWQTLSEARKRIVESQIKEAVLNGVSLEDDKREQFNKIEQELEKLSQKFEENVLDATKKFEKLIKDKKDIEGLPATALGLAAQIAVSKGHENATADNGPWIITLDAPSFIAVMQHARNRSLREEVYRAYITRASTGDLDNTQIIEQILKLRMEKAKLLNYNNYAEISMATKMATVNKAEELLEKLRKVSWDAAVQDMEDLKKFSKNKGALEADDLKHWDITFWSERLRESKYDINEEELRPYFSLPKVMEGLFNLAKTLFGIEIEPADGLAPVWNTDVRFFRVKDSSGNPIAYFYFDPYSRPSEKKGGAWMGEVVARSRVLSQNGTSARLPIAHMVCNQTPPVDNKPSLMTFREVETVFHEFGHALQHMLTKQDEGLVAGIRGIEWDAVELPSQFMENWCYHRETLMGIAKHFETGESLPEDVYLKLVAARTFRAGSMSLRQIKFASLDLELHTKYVPGGPESIYDVDRRVSERTQVIPPLPEDRFLCSFMHIFAGGYAAGYYSYKWAEVLSADAFSAFEDAGLENNEAVKETGHRFRETVLALGGGKAPLEVFVQFRGREPTPDALLRHSGLLSVAAS</sequence>
<keyword evidence="23" id="KW-1185">Reference proteome</keyword>
<comment type="caution">
    <text evidence="22">The sequence shown here is derived from an EMBL/GenBank/DDBJ whole genome shotgun (WGS) entry which is preliminary data.</text>
</comment>
<evidence type="ECO:0000256" key="2">
    <source>
        <dbReference type="ARBA" id="ARBA00001933"/>
    </source>
</evidence>
<evidence type="ECO:0000259" key="21">
    <source>
        <dbReference type="Pfam" id="PF19310"/>
    </source>
</evidence>
<dbReference type="CDD" id="cd00378">
    <property type="entry name" value="SHMT"/>
    <property type="match status" value="1"/>
</dbReference>
<evidence type="ECO:0000259" key="19">
    <source>
        <dbReference type="Pfam" id="PF00464"/>
    </source>
</evidence>
<keyword evidence="10 16" id="KW-0378">Hydrolase</keyword>
<reference evidence="22 23" key="1">
    <citation type="submission" date="2019-01" db="EMBL/GenBank/DDBJ databases">
        <title>Sequencing of cultivated peanut Arachis hypogaea provides insights into genome evolution and oil improvement.</title>
        <authorList>
            <person name="Chen X."/>
        </authorList>
    </citation>
    <scope>NUCLEOTIDE SEQUENCE [LARGE SCALE GENOMIC DNA]</scope>
    <source>
        <strain evidence="23">cv. Fuhuasheng</strain>
        <tissue evidence="22">Leaves</tissue>
    </source>
</reference>
<dbReference type="Pfam" id="PF01432">
    <property type="entry name" value="Peptidase_M3"/>
    <property type="match status" value="1"/>
</dbReference>
<dbReference type="InterPro" id="IPR024079">
    <property type="entry name" value="MetalloPept_cat_dom_sf"/>
</dbReference>
<keyword evidence="17" id="KW-0175">Coiled coil</keyword>
<dbReference type="InterPro" id="IPR001567">
    <property type="entry name" value="Pept_M3A_M3B_dom"/>
</dbReference>
<keyword evidence="7 16" id="KW-0645">Protease</keyword>
<dbReference type="GO" id="GO:0004222">
    <property type="term" value="F:metalloendopeptidase activity"/>
    <property type="evidence" value="ECO:0007669"/>
    <property type="project" value="UniProtKB-EC"/>
</dbReference>
<evidence type="ECO:0000256" key="4">
    <source>
        <dbReference type="ARBA" id="ARBA00006040"/>
    </source>
</evidence>
<dbReference type="STRING" id="3818.A0A444WW04"/>
<dbReference type="InterPro" id="IPR001085">
    <property type="entry name" value="Ser_HO-MeTrfase"/>
</dbReference>
<dbReference type="EC" id="2.1.2.1" evidence="15"/>
<comment type="catalytic activity">
    <reaction evidence="1 15">
        <text>(6R)-5,10-methylene-5,6,7,8-tetrahydrofolate + glycine + H2O = (6S)-5,6,7,8-tetrahydrofolate + L-serine</text>
        <dbReference type="Rhea" id="RHEA:15481"/>
        <dbReference type="ChEBI" id="CHEBI:15377"/>
        <dbReference type="ChEBI" id="CHEBI:15636"/>
        <dbReference type="ChEBI" id="CHEBI:33384"/>
        <dbReference type="ChEBI" id="CHEBI:57305"/>
        <dbReference type="ChEBI" id="CHEBI:57453"/>
        <dbReference type="EC" id="2.1.2.1"/>
    </reaction>
</comment>
<comment type="cofactor">
    <cofactor evidence="2 15">
        <name>pyridoxal 5'-phosphate</name>
        <dbReference type="ChEBI" id="CHEBI:597326"/>
    </cofactor>
</comment>
<evidence type="ECO:0000256" key="6">
    <source>
        <dbReference type="ARBA" id="ARBA00022563"/>
    </source>
</evidence>
<dbReference type="PANTHER" id="PTHR11680">
    <property type="entry name" value="SERINE HYDROXYMETHYLTRANSFERASE"/>
    <property type="match status" value="1"/>
</dbReference>
<organism evidence="22 23">
    <name type="scientific">Arachis hypogaea</name>
    <name type="common">Peanut</name>
    <dbReference type="NCBI Taxonomy" id="3818"/>
    <lineage>
        <taxon>Eukaryota</taxon>
        <taxon>Viridiplantae</taxon>
        <taxon>Streptophyta</taxon>
        <taxon>Embryophyta</taxon>
        <taxon>Tracheophyta</taxon>
        <taxon>Spermatophyta</taxon>
        <taxon>Magnoliopsida</taxon>
        <taxon>eudicotyledons</taxon>
        <taxon>Gunneridae</taxon>
        <taxon>Pentapetalae</taxon>
        <taxon>rosids</taxon>
        <taxon>fabids</taxon>
        <taxon>Fabales</taxon>
        <taxon>Fabaceae</taxon>
        <taxon>Papilionoideae</taxon>
        <taxon>50 kb inversion clade</taxon>
        <taxon>dalbergioids sensu lato</taxon>
        <taxon>Dalbergieae</taxon>
        <taxon>Pterocarpus clade</taxon>
        <taxon>Arachis</taxon>
    </lineage>
</organism>
<dbReference type="EMBL" id="SDMP01000021">
    <property type="protein sequence ID" value="RYQ81579.1"/>
    <property type="molecule type" value="Genomic_DNA"/>
</dbReference>
<dbReference type="InterPro" id="IPR039429">
    <property type="entry name" value="SHMT-like_dom"/>
</dbReference>
<comment type="catalytic activity">
    <reaction evidence="14">
        <text>Hydrolysis of oligopeptides, with broad specificity. Gly or Ala commonly occur as P1 or P1' residues, but more distant residues are also important, as is shown by the fact that Z-Gly-Pro-Gly-|-Gly-Pro-Ala is cleaved, but not Z-(Gly)(5).</text>
        <dbReference type="EC" id="3.4.24.70"/>
    </reaction>
</comment>
<dbReference type="AlphaFoldDB" id="A0A444WW04"/>
<evidence type="ECO:0000256" key="18">
    <source>
        <dbReference type="SAM" id="SignalP"/>
    </source>
</evidence>
<evidence type="ECO:0000256" key="5">
    <source>
        <dbReference type="ARBA" id="ARBA00006376"/>
    </source>
</evidence>
<dbReference type="InterPro" id="IPR015422">
    <property type="entry name" value="PyrdxlP-dep_Trfase_small"/>
</dbReference>
<evidence type="ECO:0000256" key="16">
    <source>
        <dbReference type="RuleBase" id="RU003435"/>
    </source>
</evidence>
<evidence type="ECO:0000256" key="7">
    <source>
        <dbReference type="ARBA" id="ARBA00022670"/>
    </source>
</evidence>
<dbReference type="HAMAP" id="MF_00051">
    <property type="entry name" value="SHMT"/>
    <property type="match status" value="1"/>
</dbReference>
<dbReference type="UniPathway" id="UPA00193"/>
<dbReference type="Gene3D" id="3.40.390.10">
    <property type="entry name" value="Collagenase (Catalytic Domain)"/>
    <property type="match status" value="1"/>
</dbReference>
<dbReference type="Proteomes" id="UP000289738">
    <property type="component" value="Unassembled WGS sequence"/>
</dbReference>
<evidence type="ECO:0000256" key="1">
    <source>
        <dbReference type="ARBA" id="ARBA00001528"/>
    </source>
</evidence>
<evidence type="ECO:0000256" key="13">
    <source>
        <dbReference type="ARBA" id="ARBA00023049"/>
    </source>
</evidence>
<keyword evidence="13 16" id="KW-0482">Metalloprotease</keyword>
<keyword evidence="18" id="KW-0732">Signal</keyword>
<dbReference type="GO" id="GO:0030170">
    <property type="term" value="F:pyridoxal phosphate binding"/>
    <property type="evidence" value="ECO:0007669"/>
    <property type="project" value="InterPro"/>
</dbReference>
<feature type="domain" description="Serine hydroxymethyltransferase-like" evidence="19">
    <location>
        <begin position="49"/>
        <end position="446"/>
    </location>
</feature>
<dbReference type="GO" id="GO:0035999">
    <property type="term" value="P:tetrahydrofolate interconversion"/>
    <property type="evidence" value="ECO:0007669"/>
    <property type="project" value="UniProtKB-UniPathway"/>
</dbReference>
<feature type="signal peptide" evidence="18">
    <location>
        <begin position="1"/>
        <end position="24"/>
    </location>
</feature>
<keyword evidence="6 15" id="KW-0554">One-carbon metabolism</keyword>
<feature type="chain" id="PRO_5019011931" description="Serine hydroxymethyltransferase" evidence="18">
    <location>
        <begin position="25"/>
        <end position="1232"/>
    </location>
</feature>
<evidence type="ECO:0000259" key="20">
    <source>
        <dbReference type="Pfam" id="PF01432"/>
    </source>
</evidence>
<feature type="domain" description="Peptidase M3A/M3B catalytic" evidence="20">
    <location>
        <begin position="765"/>
        <end position="1225"/>
    </location>
</feature>
<dbReference type="FunFam" id="3.40.640.10:FF:000050">
    <property type="entry name" value="Serine hydroxymethyltransferase"/>
    <property type="match status" value="1"/>
</dbReference>
<dbReference type="InterPro" id="IPR015424">
    <property type="entry name" value="PyrdxlP-dep_Trfase"/>
</dbReference>
<comment type="pathway">
    <text evidence="3 15">One-carbon metabolism; tetrahydrofolate interconversion.</text>
</comment>
<evidence type="ECO:0000256" key="8">
    <source>
        <dbReference type="ARBA" id="ARBA00022679"/>
    </source>
</evidence>
<dbReference type="NCBIfam" id="NF000586">
    <property type="entry name" value="PRK00011.1"/>
    <property type="match status" value="1"/>
</dbReference>
<evidence type="ECO:0000256" key="11">
    <source>
        <dbReference type="ARBA" id="ARBA00022833"/>
    </source>
</evidence>
<dbReference type="Pfam" id="PF00464">
    <property type="entry name" value="SHMT"/>
    <property type="match status" value="1"/>
</dbReference>
<dbReference type="CDD" id="cd06456">
    <property type="entry name" value="M3A_DCP"/>
    <property type="match status" value="1"/>
</dbReference>
<proteinExistence type="inferred from homology"/>
<keyword evidence="8 15" id="KW-0808">Transferase</keyword>
<accession>A0A444WW04</accession>
<evidence type="ECO:0000256" key="12">
    <source>
        <dbReference type="ARBA" id="ARBA00022898"/>
    </source>
</evidence>
<dbReference type="PANTHER" id="PTHR11680:SF61">
    <property type="entry name" value="SERINE HYDROXYMETHYLTRANSFERASE 1, MITOCHONDRIAL"/>
    <property type="match status" value="1"/>
</dbReference>
<comment type="similarity">
    <text evidence="4 16">Belongs to the peptidase M3 family.</text>
</comment>
<dbReference type="InterPro" id="IPR015421">
    <property type="entry name" value="PyrdxlP-dep_Trfase_major"/>
</dbReference>